<dbReference type="EMBL" id="BMFT01000001">
    <property type="protein sequence ID" value="GGH11086.1"/>
    <property type="molecule type" value="Genomic_DNA"/>
</dbReference>
<reference evidence="2" key="1">
    <citation type="journal article" date="2019" name="Int. J. Syst. Evol. Microbiol.">
        <title>The Global Catalogue of Microorganisms (GCM) 10K type strain sequencing project: providing services to taxonomists for standard genome sequencing and annotation.</title>
        <authorList>
            <consortium name="The Broad Institute Genomics Platform"/>
            <consortium name="The Broad Institute Genome Sequencing Center for Infectious Disease"/>
            <person name="Wu L."/>
            <person name="Ma J."/>
        </authorList>
    </citation>
    <scope>NUCLEOTIDE SEQUENCE [LARGE SCALE GENOMIC DNA]</scope>
    <source>
        <strain evidence="2">CGMCC 1.12769</strain>
    </source>
</reference>
<gene>
    <name evidence="1" type="ORF">GCM10008013_02780</name>
</gene>
<dbReference type="RefSeq" id="WP_188535088.1">
    <property type="nucleotide sequence ID" value="NZ_BMFT01000001.1"/>
</dbReference>
<keyword evidence="2" id="KW-1185">Reference proteome</keyword>
<protein>
    <submittedName>
        <fullName evidence="1">Uncharacterized protein</fullName>
    </submittedName>
</protein>
<dbReference type="Proteomes" id="UP000659344">
    <property type="component" value="Unassembled WGS sequence"/>
</dbReference>
<accession>A0ABQ1Y4I3</accession>
<name>A0ABQ1Y4I3_9BACL</name>
<sequence>MLTDKELLLLCELANAIISSEIKISGKTMFECLRVLSDNSNEDEIVEEIISCPSLMHLHIQDFLVQDSISLILFTDVNGNNYGVVIHQNNELDHIHMLNELNEAIRRIEQIRGAGKCTLIGSKLGGLRAVSMAEQLQVEAVVFGAPSEEVLQGKAKNFVAENDPVGPYVEKVIFVKQKSTWEDNEEAYYKSLVFDEQGQAVVTEQSDYSKFVSWFYHTASVIHEEIWKIFFRKTEQEQQLMMEKELYSIYSRVDELNYEGMNCSIEHVIKYTENELNKNRNMLRVELKKIKTTDLEQQIGELADKLATQAIDIVNTTYRSVETIFMGVSLFNMDHLSHQIDPLMEKFNTLLNLLLKKELEQLTDALEDEVQSYLDEMLKFPDLVIDL</sequence>
<evidence type="ECO:0000313" key="1">
    <source>
        <dbReference type="EMBL" id="GGH11086.1"/>
    </source>
</evidence>
<evidence type="ECO:0000313" key="2">
    <source>
        <dbReference type="Proteomes" id="UP000659344"/>
    </source>
</evidence>
<comment type="caution">
    <text evidence="1">The sequence shown here is derived from an EMBL/GenBank/DDBJ whole genome shotgun (WGS) entry which is preliminary data.</text>
</comment>
<organism evidence="1 2">
    <name type="scientific">Paenibacillus segetis</name>
    <dbReference type="NCBI Taxonomy" id="1325360"/>
    <lineage>
        <taxon>Bacteria</taxon>
        <taxon>Bacillati</taxon>
        <taxon>Bacillota</taxon>
        <taxon>Bacilli</taxon>
        <taxon>Bacillales</taxon>
        <taxon>Paenibacillaceae</taxon>
        <taxon>Paenibacillus</taxon>
    </lineage>
</organism>
<proteinExistence type="predicted"/>